<comment type="catalytic activity">
    <reaction evidence="1">
        <text>5-oxo-L-proline + ATP + 2 H2O = L-glutamate + ADP + phosphate + H(+)</text>
        <dbReference type="Rhea" id="RHEA:10348"/>
        <dbReference type="ChEBI" id="CHEBI:15377"/>
        <dbReference type="ChEBI" id="CHEBI:15378"/>
        <dbReference type="ChEBI" id="CHEBI:29985"/>
        <dbReference type="ChEBI" id="CHEBI:30616"/>
        <dbReference type="ChEBI" id="CHEBI:43474"/>
        <dbReference type="ChEBI" id="CHEBI:58402"/>
        <dbReference type="ChEBI" id="CHEBI:456216"/>
        <dbReference type="EC" id="3.5.2.9"/>
    </reaction>
</comment>
<dbReference type="Pfam" id="PF03746">
    <property type="entry name" value="LamB_YcsF"/>
    <property type="match status" value="1"/>
</dbReference>
<accession>C0GH20</accession>
<keyword evidence="3" id="KW-1185">Reference proteome</keyword>
<dbReference type="Proteomes" id="UP000006443">
    <property type="component" value="Unassembled WGS sequence"/>
</dbReference>
<proteinExistence type="inferred from homology"/>
<gene>
    <name evidence="1" type="primary">pxpA</name>
    <name evidence="2" type="ORF">DealDRAFT_1779</name>
</gene>
<dbReference type="AlphaFoldDB" id="C0GH20"/>
<comment type="function">
    <text evidence="1">Catalyzes the cleavage of 5-oxoproline to form L-glutamate coupled to the hydrolysis of ATP to ADP and inorganic phosphate.</text>
</comment>
<dbReference type="STRING" id="555088.DealDRAFT_1779"/>
<dbReference type="EC" id="3.5.2.9" evidence="1"/>
<dbReference type="SUPFAM" id="SSF88713">
    <property type="entry name" value="Glycoside hydrolase/deacetylase"/>
    <property type="match status" value="1"/>
</dbReference>
<evidence type="ECO:0000313" key="3">
    <source>
        <dbReference type="Proteomes" id="UP000006443"/>
    </source>
</evidence>
<dbReference type="RefSeq" id="WP_008516711.1">
    <property type="nucleotide sequence ID" value="NZ_ACJM01000008.1"/>
</dbReference>
<evidence type="ECO:0000256" key="1">
    <source>
        <dbReference type="HAMAP-Rule" id="MF_00691"/>
    </source>
</evidence>
<comment type="similarity">
    <text evidence="1">Belongs to the LamB/PxpA family.</text>
</comment>
<dbReference type="OrthoDB" id="9773478at2"/>
<organism evidence="2 3">
    <name type="scientific">Dethiobacter alkaliphilus AHT 1</name>
    <dbReference type="NCBI Taxonomy" id="555088"/>
    <lineage>
        <taxon>Bacteria</taxon>
        <taxon>Bacillati</taxon>
        <taxon>Bacillota</taxon>
        <taxon>Dethiobacteria</taxon>
        <taxon>Dethiobacterales</taxon>
        <taxon>Dethiobacteraceae</taxon>
        <taxon>Dethiobacter</taxon>
    </lineage>
</organism>
<dbReference type="PANTHER" id="PTHR30292:SF0">
    <property type="entry name" value="5-OXOPROLINASE SUBUNIT A"/>
    <property type="match status" value="1"/>
</dbReference>
<dbReference type="GO" id="GO:0017168">
    <property type="term" value="F:5-oxoprolinase (ATP-hydrolyzing) activity"/>
    <property type="evidence" value="ECO:0007669"/>
    <property type="project" value="UniProtKB-UniRule"/>
</dbReference>
<dbReference type="GO" id="GO:0005524">
    <property type="term" value="F:ATP binding"/>
    <property type="evidence" value="ECO:0007669"/>
    <property type="project" value="UniProtKB-UniRule"/>
</dbReference>
<dbReference type="HAMAP" id="MF_00691">
    <property type="entry name" value="PxpA"/>
    <property type="match status" value="1"/>
</dbReference>
<comment type="subunit">
    <text evidence="1">Forms a complex composed of PxpA, PxpB and PxpC.</text>
</comment>
<keyword evidence="1" id="KW-0378">Hydrolase</keyword>
<keyword evidence="1" id="KW-0067">ATP-binding</keyword>
<dbReference type="InterPro" id="IPR005501">
    <property type="entry name" value="LamB/YcsF/PxpA-like"/>
</dbReference>
<evidence type="ECO:0000313" key="2">
    <source>
        <dbReference type="EMBL" id="EEG77322.1"/>
    </source>
</evidence>
<dbReference type="eggNOG" id="COG1540">
    <property type="taxonomic scope" value="Bacteria"/>
</dbReference>
<dbReference type="PANTHER" id="PTHR30292">
    <property type="entry name" value="UNCHARACTERIZED PROTEIN YBGL-RELATED"/>
    <property type="match status" value="1"/>
</dbReference>
<protein>
    <recommendedName>
        <fullName evidence="1">5-oxoprolinase subunit A</fullName>
        <shortName evidence="1">5-OPase subunit A</shortName>
        <ecNumber evidence="1">3.5.2.9</ecNumber>
    </recommendedName>
    <alternativeName>
        <fullName evidence="1">5-oxoprolinase (ATP-hydrolyzing) subunit A</fullName>
    </alternativeName>
</protein>
<dbReference type="InterPro" id="IPR011330">
    <property type="entry name" value="Glyco_hydro/deAcase_b/a-brl"/>
</dbReference>
<reference evidence="2 3" key="1">
    <citation type="submission" date="2009-02" db="EMBL/GenBank/DDBJ databases">
        <title>Sequencing of the draft genome and assembly of Dethiobacter alkaliphilus AHT 1.</title>
        <authorList>
            <consortium name="US DOE Joint Genome Institute (JGI-PGF)"/>
            <person name="Lucas S."/>
            <person name="Copeland A."/>
            <person name="Lapidus A."/>
            <person name="Glavina del Rio T."/>
            <person name="Dalin E."/>
            <person name="Tice H."/>
            <person name="Bruce D."/>
            <person name="Goodwin L."/>
            <person name="Pitluck S."/>
            <person name="Larimer F."/>
            <person name="Land M.L."/>
            <person name="Hauser L."/>
            <person name="Muyzer G."/>
        </authorList>
    </citation>
    <scope>NUCLEOTIDE SEQUENCE [LARGE SCALE GENOMIC DNA]</scope>
    <source>
        <strain evidence="2 3">AHT 1</strain>
    </source>
</reference>
<dbReference type="CDD" id="cd10787">
    <property type="entry name" value="LamB_YcsF_like"/>
    <property type="match status" value="1"/>
</dbReference>
<dbReference type="Gene3D" id="3.20.20.370">
    <property type="entry name" value="Glycoside hydrolase/deacetylase"/>
    <property type="match status" value="1"/>
</dbReference>
<name>C0GH20_DETAL</name>
<dbReference type="NCBIfam" id="NF003816">
    <property type="entry name" value="PRK05406.1-5"/>
    <property type="match status" value="1"/>
</dbReference>
<dbReference type="EMBL" id="ACJM01000008">
    <property type="protein sequence ID" value="EEG77322.1"/>
    <property type="molecule type" value="Genomic_DNA"/>
</dbReference>
<dbReference type="NCBIfam" id="NF003814">
    <property type="entry name" value="PRK05406.1-3"/>
    <property type="match status" value="1"/>
</dbReference>
<keyword evidence="1" id="KW-0547">Nucleotide-binding</keyword>
<sequence length="255" mass="27716">MTKVDLNCDMGESYGRYKLGDDAEILDYITSANIACGLHAGDPVVMDTTVALAGKKGVAIGAHPSFPDLQGFGRRPMVMSKDEIRAFLVYQIGALKMFTHLHGYPLQHVKLHGALYNLACCEQELAEVTAQTVAAMDQDLILVALYNSQLYQAGKKYGLRVAGEFFADRNYANDGSLLPRSHPEALISDEDQAAERCLQAVFEEKLAAADGTTITVKADTICLHGDSPQALSFSRKIKNSLQSAGVTISPLWNFL</sequence>
<dbReference type="GO" id="GO:0005975">
    <property type="term" value="P:carbohydrate metabolic process"/>
    <property type="evidence" value="ECO:0007669"/>
    <property type="project" value="InterPro"/>
</dbReference>
<comment type="caution">
    <text evidence="2">The sequence shown here is derived from an EMBL/GenBank/DDBJ whole genome shotgun (WGS) entry which is preliminary data.</text>
</comment>